<reference evidence="1" key="1">
    <citation type="journal article" date="2019" name="MBio">
        <title>Virus Genomes from Deep Sea Sediments Expand the Ocean Megavirome and Support Independent Origins of Viral Gigantism.</title>
        <authorList>
            <person name="Backstrom D."/>
            <person name="Yutin N."/>
            <person name="Jorgensen S.L."/>
            <person name="Dharamshi J."/>
            <person name="Homa F."/>
            <person name="Zaremba-Niedwiedzka K."/>
            <person name="Spang A."/>
            <person name="Wolf Y.I."/>
            <person name="Koonin E.V."/>
            <person name="Ettema T.J."/>
        </authorList>
    </citation>
    <scope>NUCLEOTIDE SEQUENCE</scope>
</reference>
<organism evidence="1">
    <name type="scientific">Pithovirus LCPAC304</name>
    <dbReference type="NCBI Taxonomy" id="2506594"/>
    <lineage>
        <taxon>Viruses</taxon>
        <taxon>Pithoviruses</taxon>
    </lineage>
</organism>
<name>A0A481ZC32_9VIRU</name>
<proteinExistence type="predicted"/>
<protein>
    <submittedName>
        <fullName evidence="1">Uncharacterized protein</fullName>
    </submittedName>
</protein>
<accession>A0A481ZC32</accession>
<sequence length="108" mass="13190">MEVNCYNKRSPDHPSLTNFAQKEYGIVKSLRNGDIGTEEEWRWDWWDWERVLSLLYTVVDFWYENGTYFHVLQREDSHPFEVDDFRHIQEEILASDVPMREVNILLFF</sequence>
<dbReference type="EMBL" id="MK500569">
    <property type="protein sequence ID" value="QBK92231.1"/>
    <property type="molecule type" value="Genomic_DNA"/>
</dbReference>
<gene>
    <name evidence="1" type="ORF">LCPAC304_05780</name>
</gene>
<evidence type="ECO:0000313" key="1">
    <source>
        <dbReference type="EMBL" id="QBK92231.1"/>
    </source>
</evidence>